<keyword evidence="3" id="KW-0694">RNA-binding</keyword>
<dbReference type="InterPro" id="IPR000436">
    <property type="entry name" value="Sushi_SCR_CCP_dom"/>
</dbReference>
<protein>
    <recommendedName>
        <fullName evidence="10">RRM domain-containing protein</fullName>
    </recommendedName>
</protein>
<dbReference type="GO" id="GO:0003723">
    <property type="term" value="F:RNA binding"/>
    <property type="evidence" value="ECO:0007669"/>
    <property type="project" value="UniProtKB-UniRule"/>
</dbReference>
<comment type="caution">
    <text evidence="8">The sequence shown here is derived from an EMBL/GenBank/DDBJ whole genome shotgun (WGS) entry which is preliminary data.</text>
</comment>
<keyword evidence="2" id="KW-1015">Disulfide bond</keyword>
<dbReference type="InterPro" id="IPR000504">
    <property type="entry name" value="RRM_dom"/>
</dbReference>
<proteinExistence type="predicted"/>
<evidence type="ECO:0000256" key="4">
    <source>
        <dbReference type="SAM" id="MobiDB-lite"/>
    </source>
</evidence>
<name>A0A7J6RKF5_PEROL</name>
<dbReference type="InterPro" id="IPR012677">
    <property type="entry name" value="Nucleotide-bd_a/b_plait_sf"/>
</dbReference>
<evidence type="ECO:0000256" key="3">
    <source>
        <dbReference type="PROSITE-ProRule" id="PRU00176"/>
    </source>
</evidence>
<dbReference type="PROSITE" id="PS50102">
    <property type="entry name" value="RRM"/>
    <property type="match status" value="2"/>
</dbReference>
<dbReference type="SMART" id="SM00360">
    <property type="entry name" value="RRM"/>
    <property type="match status" value="2"/>
</dbReference>
<feature type="region of interest" description="Disordered" evidence="4">
    <location>
        <begin position="1151"/>
        <end position="1173"/>
    </location>
</feature>
<comment type="pathway">
    <text evidence="1">tRNA modification; wybutosine-tRNA(Phe) biosynthesis.</text>
</comment>
<keyword evidence="5" id="KW-0812">Transmembrane</keyword>
<sequence length="1346" mass="146278">MEGQTNTIFVRNLAVQANEQNLRDLFSRLDRVLNVQIMTFPGTSLRYARVDFGTSNGVTAAHSLNGQPFHGVPLTVSVTDPVAANAPATTPAPLPNLGVPAAQQLVGAVTSIRPQPGVGVTTIGGGVRDSGEEMILNRTVYVSGLANQVTLEEVRGMFGHFGEIKESSIDVSPYDQCQFALVEFQNEAAAQEAIRVGEIPYRGRVVRVEKSKETVKLYPPTDVVFGKPMTIGRHVTPLLPGNPGSQISGAMRTRRDEIIDEVGEAAMQIEDWLESRGRQKRPGVSGRSLDGSIMAITTIRSQGGTRDTAADGRGRPIGADQETIDLGIEESQEVAMNDRNHGATGTLGHQDTRSQLAMMKPSIGGKCAAKGVEEEEEPEVTVEATEQKYDYRYHHKQQQQQQQQQYRSNGLLRWRRKCSSFWAGGGWAYGTSVGIPVRAAGFSYRDCCPQCPVLLIASGGGKETVQPVADLAGRISAVSHAQYGQDIFVAEYFSCDTRTPRRYLDIGAFDGTNLSSTYVLESHFNFTTGICVDAHPNNFDGRRCEVVKAVVGSADDDEVTFRRVSAGLLDSQENSGSVSWVVGEHSQMERTREGLYVDEKSITRSIRSILQDADWPVGPIDFVSLDVEGSELAVLQGFPFDRYCVRLWLIEEQSPIPAANVSEFMMSLGYSAGQLVGLDRVYTPNLECCFGLPCYIVTYQFDDGVLVDPLTIEVSCSEVSSTPGVPLARLQCLNGVWVPIDSHSCRSADGMVWALELPTAQAAVAELRLFEDARCTTEWSIEEVVEPQEASEENLYDGRPDTFYSFPRERRDLRTIYLHLRVPIRKVECVAIRQVGGLASQSFTLSKWTGSRWQRVAIVRVEEDTNENVSGWITWSILDTSSPVITCIENPVEEKYWVQFGPGDVVAGSERTVTCAQGFASSSSAVTQSLTVACLSSGRWSPWPVPTEDLLCEPSDPYLVGGPVGDGPVRPTDDDGGNGPLAVLAGVIVAMLGASLFCYAARRVVSKKRMEWLDRRDRQMAAIGVKALEGSASRGQTKAELSGAASRCVPDLPPLPATVKVEVGLDSGPLMSASGAATDDETVQRGLSSYRDGHGRMRELTSLSAVLGDRPLESDVVLDLTDAPPPPLPRALPRTTSDLALRRLDAVTIGKRGRSGRKRSARRSQSQTSSRPSVLLNSPFMGVSANLEQQCYWSLALYMSFCFSRAAAMLLLTFPLLSTITALAAADSELFAVPSRMRFSKPLVGSSAPSGRYGASLIPMGEDSLYLIGGCTLRGDGTKQLHNDMWELRLGADNSAEWALLEASALWSPRMLHAIVQLDDGSLLLSGGETKEGLASDVWQYSPETN</sequence>
<keyword evidence="9" id="KW-1185">Reference proteome</keyword>
<dbReference type="CDD" id="cd00033">
    <property type="entry name" value="CCP"/>
    <property type="match status" value="1"/>
</dbReference>
<evidence type="ECO:0008006" key="10">
    <source>
        <dbReference type="Google" id="ProtNLM"/>
    </source>
</evidence>
<evidence type="ECO:0000256" key="5">
    <source>
        <dbReference type="SAM" id="Phobius"/>
    </source>
</evidence>
<dbReference type="Pfam" id="PF05050">
    <property type="entry name" value="Methyltransf_21"/>
    <property type="match status" value="1"/>
</dbReference>
<evidence type="ECO:0000313" key="9">
    <source>
        <dbReference type="Proteomes" id="UP000553632"/>
    </source>
</evidence>
<dbReference type="UniPathway" id="UPA00375"/>
<dbReference type="PROSITE" id="PS50923">
    <property type="entry name" value="SUSHI"/>
    <property type="match status" value="1"/>
</dbReference>
<feature type="transmembrane region" description="Helical" evidence="5">
    <location>
        <begin position="981"/>
        <end position="1001"/>
    </location>
</feature>
<dbReference type="Pfam" id="PF00076">
    <property type="entry name" value="RRM_1"/>
    <property type="match status" value="2"/>
</dbReference>
<evidence type="ECO:0000256" key="1">
    <source>
        <dbReference type="ARBA" id="ARBA00004797"/>
    </source>
</evidence>
<evidence type="ECO:0000256" key="2">
    <source>
        <dbReference type="ARBA" id="ARBA00023157"/>
    </source>
</evidence>
<dbReference type="CDD" id="cd00590">
    <property type="entry name" value="RRM_SF"/>
    <property type="match status" value="2"/>
</dbReference>
<dbReference type="Gene3D" id="3.30.70.330">
    <property type="match status" value="2"/>
</dbReference>
<feature type="domain" description="Sushi" evidence="7">
    <location>
        <begin position="885"/>
        <end position="954"/>
    </location>
</feature>
<dbReference type="Proteomes" id="UP000553632">
    <property type="component" value="Unassembled WGS sequence"/>
</dbReference>
<evidence type="ECO:0000313" key="8">
    <source>
        <dbReference type="EMBL" id="KAF4720682.1"/>
    </source>
</evidence>
<dbReference type="SUPFAM" id="SSF54928">
    <property type="entry name" value="RNA-binding domain, RBD"/>
    <property type="match status" value="2"/>
</dbReference>
<feature type="compositionally biased region" description="Basic residues" evidence="4">
    <location>
        <begin position="1151"/>
        <end position="1162"/>
    </location>
</feature>
<dbReference type="PANTHER" id="PTHR32343:SF22">
    <property type="entry name" value="LD29830P"/>
    <property type="match status" value="1"/>
</dbReference>
<dbReference type="Gene3D" id="2.120.10.80">
    <property type="entry name" value="Kelch-type beta propeller"/>
    <property type="match status" value="1"/>
</dbReference>
<dbReference type="InterPro" id="IPR029063">
    <property type="entry name" value="SAM-dependent_MTases_sf"/>
</dbReference>
<dbReference type="PANTHER" id="PTHR32343">
    <property type="entry name" value="SERINE/ARGININE-RICH SPLICING FACTOR"/>
    <property type="match status" value="1"/>
</dbReference>
<evidence type="ECO:0000259" key="6">
    <source>
        <dbReference type="PROSITE" id="PS50102"/>
    </source>
</evidence>
<accession>A0A7J6RKF5</accession>
<dbReference type="SUPFAM" id="SSF117281">
    <property type="entry name" value="Kelch motif"/>
    <property type="match status" value="1"/>
</dbReference>
<evidence type="ECO:0000259" key="7">
    <source>
        <dbReference type="PROSITE" id="PS50923"/>
    </source>
</evidence>
<keyword evidence="5" id="KW-1133">Transmembrane helix</keyword>
<gene>
    <name evidence="8" type="ORF">FOZ63_002647</name>
</gene>
<dbReference type="InterPro" id="IPR015915">
    <property type="entry name" value="Kelch-typ_b-propeller"/>
</dbReference>
<dbReference type="SUPFAM" id="SSF53335">
    <property type="entry name" value="S-adenosyl-L-methionine-dependent methyltransferases"/>
    <property type="match status" value="1"/>
</dbReference>
<dbReference type="InterPro" id="IPR035979">
    <property type="entry name" value="RBD_domain_sf"/>
</dbReference>
<keyword evidence="5" id="KW-0472">Membrane</keyword>
<dbReference type="Gene3D" id="3.40.50.150">
    <property type="entry name" value="Vaccinia Virus protein VP39"/>
    <property type="match status" value="1"/>
</dbReference>
<dbReference type="InterPro" id="IPR006342">
    <property type="entry name" value="FkbM_mtfrase"/>
</dbReference>
<feature type="non-terminal residue" evidence="8">
    <location>
        <position position="1"/>
    </location>
</feature>
<dbReference type="EMBL" id="JABANO010025171">
    <property type="protein sequence ID" value="KAF4720682.1"/>
    <property type="molecule type" value="Genomic_DNA"/>
</dbReference>
<reference evidence="8 9" key="1">
    <citation type="submission" date="2020-04" db="EMBL/GenBank/DDBJ databases">
        <title>Perkinsus olseni comparative genomics.</title>
        <authorList>
            <person name="Bogema D.R."/>
        </authorList>
    </citation>
    <scope>NUCLEOTIDE SEQUENCE [LARGE SCALE GENOMIC DNA]</scope>
    <source>
        <strain evidence="8 9">ATCC PRA-207</strain>
    </source>
</reference>
<feature type="domain" description="RRM" evidence="6">
    <location>
        <begin position="138"/>
        <end position="213"/>
    </location>
</feature>
<feature type="transmembrane region" description="Helical" evidence="5">
    <location>
        <begin position="1206"/>
        <end position="1226"/>
    </location>
</feature>
<feature type="compositionally biased region" description="Low complexity" evidence="4">
    <location>
        <begin position="1163"/>
        <end position="1173"/>
    </location>
</feature>
<organism evidence="8 9">
    <name type="scientific">Perkinsus olseni</name>
    <name type="common">Perkinsus atlanticus</name>
    <dbReference type="NCBI Taxonomy" id="32597"/>
    <lineage>
        <taxon>Eukaryota</taxon>
        <taxon>Sar</taxon>
        <taxon>Alveolata</taxon>
        <taxon>Perkinsozoa</taxon>
        <taxon>Perkinsea</taxon>
        <taxon>Perkinsida</taxon>
        <taxon>Perkinsidae</taxon>
        <taxon>Perkinsus</taxon>
    </lineage>
</organism>
<feature type="domain" description="RRM" evidence="6">
    <location>
        <begin position="6"/>
        <end position="81"/>
    </location>
</feature>